<protein>
    <submittedName>
        <fullName evidence="1">Iron ABC transporter permease</fullName>
    </submittedName>
</protein>
<comment type="caution">
    <text evidence="1">The sequence shown here is derived from an EMBL/GenBank/DDBJ whole genome shotgun (WGS) entry which is preliminary data.</text>
</comment>
<name>A0ACC6PA98_9BACL</name>
<sequence>MTKKASVVLLTVLPLIVLGLGLLGIRVGAVDLTWTDIFRAFAGSGDPDRSYIVLNYRLPRIGLAVLVGAGLSVSGLASQAMLRNPLAAPDTLGVSAGAAFGAVSTVLLVPPEWQSVWLTSIAAMAGGLTGGALVYMLSYQGGIDPVRLALVGVAVSACGSTLVQLLVTRSASNANTVLLWLNGSLWGRSWEQVLQAAPVLLIGLPLMWMLGRTLNVIALGDEASRGLGLPLEPMRLAILTLAILLASGSVAAAGTIGFVGLVAPHMARRLAGRDHRVLVPVAALLGGALVLTADILGRIISPPVEFPAGLVTAAVGAPYFLYLIWREYRPRSIK</sequence>
<reference evidence="1" key="1">
    <citation type="submission" date="2024-03" db="EMBL/GenBank/DDBJ databases">
        <title>Whole genome sequecning of epiphytes from Marcgravia umbellata leaves.</title>
        <authorList>
            <person name="Kumar G."/>
            <person name="Savka M.A."/>
        </authorList>
    </citation>
    <scope>NUCLEOTIDE SEQUENCE</scope>
    <source>
        <strain evidence="1">RIT_BL5</strain>
    </source>
</reference>
<dbReference type="EMBL" id="JBBKAR010000026">
    <property type="protein sequence ID" value="MEJ8303851.1"/>
    <property type="molecule type" value="Genomic_DNA"/>
</dbReference>
<evidence type="ECO:0000313" key="2">
    <source>
        <dbReference type="Proteomes" id="UP001380953"/>
    </source>
</evidence>
<organism evidence="1 2">
    <name type="scientific">Saccharibacillus sacchari</name>
    <dbReference type="NCBI Taxonomy" id="456493"/>
    <lineage>
        <taxon>Bacteria</taxon>
        <taxon>Bacillati</taxon>
        <taxon>Bacillota</taxon>
        <taxon>Bacilli</taxon>
        <taxon>Bacillales</taxon>
        <taxon>Paenibacillaceae</taxon>
        <taxon>Saccharibacillus</taxon>
    </lineage>
</organism>
<dbReference type="Proteomes" id="UP001380953">
    <property type="component" value="Unassembled WGS sequence"/>
</dbReference>
<gene>
    <name evidence="1" type="ORF">WKI47_08035</name>
</gene>
<evidence type="ECO:0000313" key="1">
    <source>
        <dbReference type="EMBL" id="MEJ8303851.1"/>
    </source>
</evidence>
<proteinExistence type="predicted"/>
<keyword evidence="2" id="KW-1185">Reference proteome</keyword>
<accession>A0ACC6PA98</accession>